<keyword evidence="3" id="KW-0547">Nucleotide-binding</keyword>
<dbReference type="AlphaFoldDB" id="C7NUR2"/>
<protein>
    <submittedName>
        <fullName evidence="7">ABC transporter related</fullName>
    </submittedName>
</protein>
<organism evidence="7 8">
    <name type="scientific">Halorhabdus utahensis (strain DSM 12940 / JCM 11049 / AX-2)</name>
    <dbReference type="NCBI Taxonomy" id="519442"/>
    <lineage>
        <taxon>Archaea</taxon>
        <taxon>Methanobacteriati</taxon>
        <taxon>Methanobacteriota</taxon>
        <taxon>Stenosarchaea group</taxon>
        <taxon>Halobacteria</taxon>
        <taxon>Halobacteriales</taxon>
        <taxon>Haloarculaceae</taxon>
        <taxon>Halorhabdus</taxon>
    </lineage>
</organism>
<evidence type="ECO:0000256" key="5">
    <source>
        <dbReference type="SAM" id="MobiDB-lite"/>
    </source>
</evidence>
<dbReference type="Gene3D" id="3.40.50.300">
    <property type="entry name" value="P-loop containing nucleotide triphosphate hydrolases"/>
    <property type="match status" value="1"/>
</dbReference>
<evidence type="ECO:0000256" key="2">
    <source>
        <dbReference type="ARBA" id="ARBA00022448"/>
    </source>
</evidence>
<feature type="region of interest" description="Disordered" evidence="5">
    <location>
        <begin position="300"/>
        <end position="332"/>
    </location>
</feature>
<sequence>MTAIEIDGLGKEYGDLTALDGLDLSVETGEVYGFLGPNGAGKSTTINLLLGFLDPSSGSATVLGHDIERESRALRRRIGVLPEAFSPYERLTAREHVKYAADLKDVAVDPDVLLDRVGLTEDAWDRSAGGFSTGMEQRLALACALVGDPEVLILDEPSSGLDPRGMAELRELIREEAADGTTVFFSSHILSEVEAVCDRIGILVDGGLVAEGTIDELRDGTETHSPLDVRVDAVPEGFDLTDLDGVASMSVEDSTLSALVTDAGAKIEVIRRVDQVAEIRDVISEPASLEALFDRYANGDSAAEGMEDADGSSDDADGSTEEADAGSTEATA</sequence>
<dbReference type="SUPFAM" id="SSF52540">
    <property type="entry name" value="P-loop containing nucleoside triphosphate hydrolases"/>
    <property type="match status" value="1"/>
</dbReference>
<evidence type="ECO:0000256" key="1">
    <source>
        <dbReference type="ARBA" id="ARBA00005417"/>
    </source>
</evidence>
<evidence type="ECO:0000313" key="7">
    <source>
        <dbReference type="EMBL" id="ACV11075.1"/>
    </source>
</evidence>
<dbReference type="InterPro" id="IPR003593">
    <property type="entry name" value="AAA+_ATPase"/>
</dbReference>
<dbReference type="PROSITE" id="PS50893">
    <property type="entry name" value="ABC_TRANSPORTER_2"/>
    <property type="match status" value="1"/>
</dbReference>
<dbReference type="GO" id="GO:0005524">
    <property type="term" value="F:ATP binding"/>
    <property type="evidence" value="ECO:0007669"/>
    <property type="project" value="UniProtKB-KW"/>
</dbReference>
<feature type="domain" description="ABC transporter" evidence="6">
    <location>
        <begin position="4"/>
        <end position="230"/>
    </location>
</feature>
<keyword evidence="4" id="KW-0067">ATP-binding</keyword>
<dbReference type="InterPro" id="IPR027417">
    <property type="entry name" value="P-loop_NTPase"/>
</dbReference>
<dbReference type="SMART" id="SM00382">
    <property type="entry name" value="AAA"/>
    <property type="match status" value="1"/>
</dbReference>
<dbReference type="STRING" id="519442.Huta_0892"/>
<evidence type="ECO:0000259" key="6">
    <source>
        <dbReference type="PROSITE" id="PS50893"/>
    </source>
</evidence>
<feature type="compositionally biased region" description="Acidic residues" evidence="5">
    <location>
        <begin position="305"/>
        <end position="324"/>
    </location>
</feature>
<evidence type="ECO:0000256" key="3">
    <source>
        <dbReference type="ARBA" id="ARBA00022741"/>
    </source>
</evidence>
<evidence type="ECO:0000256" key="4">
    <source>
        <dbReference type="ARBA" id="ARBA00022840"/>
    </source>
</evidence>
<dbReference type="PANTHER" id="PTHR43335:SF4">
    <property type="entry name" value="ABC TRANSPORTER, ATP-BINDING PROTEIN"/>
    <property type="match status" value="1"/>
</dbReference>
<comment type="similarity">
    <text evidence="1">Belongs to the ABC transporter superfamily.</text>
</comment>
<reference evidence="7 8" key="1">
    <citation type="journal article" date="2009" name="Stand. Genomic Sci.">
        <title>Complete genome sequence of Halorhabdus utahensis type strain (AX-2).</title>
        <authorList>
            <person name="Anderson I."/>
            <person name="Tindall B.J."/>
            <person name="Pomrenke H."/>
            <person name="Goker M."/>
            <person name="Lapidus A."/>
            <person name="Nolan M."/>
            <person name="Copeland A."/>
            <person name="Glavina Del Rio T."/>
            <person name="Chen F."/>
            <person name="Tice H."/>
            <person name="Cheng J.F."/>
            <person name="Lucas S."/>
            <person name="Chertkov O."/>
            <person name="Bruce D."/>
            <person name="Brettin T."/>
            <person name="Detter J.C."/>
            <person name="Han C."/>
            <person name="Goodwin L."/>
            <person name="Land M."/>
            <person name="Hauser L."/>
            <person name="Chang Y.J."/>
            <person name="Jeffries C.D."/>
            <person name="Pitluck S."/>
            <person name="Pati A."/>
            <person name="Mavromatis K."/>
            <person name="Ivanova N."/>
            <person name="Ovchinnikova G."/>
            <person name="Chen A."/>
            <person name="Palaniappan K."/>
            <person name="Chain P."/>
            <person name="Rohde M."/>
            <person name="Bristow J."/>
            <person name="Eisen J.A."/>
            <person name="Markowitz V."/>
            <person name="Hugenholtz P."/>
            <person name="Kyrpides N.C."/>
            <person name="Klenk H.P."/>
        </authorList>
    </citation>
    <scope>NUCLEOTIDE SEQUENCE [LARGE SCALE GENOMIC DNA]</scope>
    <source>
        <strain evidence="8">DSM 12940 / JCM 11049 / AX-2</strain>
    </source>
</reference>
<evidence type="ECO:0000313" key="8">
    <source>
        <dbReference type="Proteomes" id="UP000002071"/>
    </source>
</evidence>
<keyword evidence="8" id="KW-1185">Reference proteome</keyword>
<dbReference type="RefSeq" id="WP_015788652.1">
    <property type="nucleotide sequence ID" value="NC_013158.1"/>
</dbReference>
<dbReference type="OrthoDB" id="87732at2157"/>
<proteinExistence type="inferred from homology"/>
<dbReference type="PANTHER" id="PTHR43335">
    <property type="entry name" value="ABC TRANSPORTER, ATP-BINDING PROTEIN"/>
    <property type="match status" value="1"/>
</dbReference>
<dbReference type="CDD" id="cd03230">
    <property type="entry name" value="ABC_DR_subfamily_A"/>
    <property type="match status" value="1"/>
</dbReference>
<dbReference type="KEGG" id="hut:Huta_0892"/>
<dbReference type="Proteomes" id="UP000002071">
    <property type="component" value="Chromosome"/>
</dbReference>
<dbReference type="GeneID" id="8383165"/>
<dbReference type="eggNOG" id="arCOG00194">
    <property type="taxonomic scope" value="Archaea"/>
</dbReference>
<dbReference type="Pfam" id="PF00005">
    <property type="entry name" value="ABC_tran"/>
    <property type="match status" value="1"/>
</dbReference>
<keyword evidence="2" id="KW-0813">Transport</keyword>
<dbReference type="EMBL" id="CP001687">
    <property type="protein sequence ID" value="ACV11075.1"/>
    <property type="molecule type" value="Genomic_DNA"/>
</dbReference>
<gene>
    <name evidence="7" type="ordered locus">Huta_0892</name>
</gene>
<name>C7NUR2_HALUD</name>
<accession>C7NUR2</accession>
<dbReference type="GO" id="GO:0016887">
    <property type="term" value="F:ATP hydrolysis activity"/>
    <property type="evidence" value="ECO:0007669"/>
    <property type="project" value="InterPro"/>
</dbReference>
<dbReference type="HOGENOM" id="CLU_000604_1_2_2"/>
<dbReference type="InterPro" id="IPR003439">
    <property type="entry name" value="ABC_transporter-like_ATP-bd"/>
</dbReference>